<keyword evidence="4" id="KW-1185">Reference proteome</keyword>
<dbReference type="GO" id="GO:0005524">
    <property type="term" value="F:ATP binding"/>
    <property type="evidence" value="ECO:0007669"/>
    <property type="project" value="UniProtKB-KW"/>
</dbReference>
<name>A0A0L0C448_LUCCU</name>
<dbReference type="AlphaFoldDB" id="A0A0L0C448"/>
<keyword evidence="2" id="KW-0067">ATP-binding</keyword>
<evidence type="ECO:0000313" key="4">
    <source>
        <dbReference type="Proteomes" id="UP000037069"/>
    </source>
</evidence>
<sequence>MLPPFFKAVVISRGGPYIGDRPHNAKDGDHLVLTKPLGTQLATNAYLWLKERNDKYLMLAEQFTDDDIKETYQTAVNTMAYLNKTVVYLSSEIFKQFVEKSDFLKEGLYLGNVFRETRSIQIAGTV</sequence>
<evidence type="ECO:0000256" key="1">
    <source>
        <dbReference type="ARBA" id="ARBA00022741"/>
    </source>
</evidence>
<dbReference type="OrthoDB" id="409395at2759"/>
<dbReference type="GO" id="GO:0005737">
    <property type="term" value="C:cytoplasm"/>
    <property type="evidence" value="ECO:0007669"/>
    <property type="project" value="TreeGrafter"/>
</dbReference>
<dbReference type="PANTHER" id="PTHR10256">
    <property type="entry name" value="SELENIDE, WATER DIKINASE"/>
    <property type="match status" value="1"/>
</dbReference>
<dbReference type="InterPro" id="IPR036676">
    <property type="entry name" value="PurM-like_C_sf"/>
</dbReference>
<dbReference type="GO" id="GO:0016260">
    <property type="term" value="P:selenocysteine biosynthetic process"/>
    <property type="evidence" value="ECO:0007669"/>
    <property type="project" value="TreeGrafter"/>
</dbReference>
<dbReference type="Gene3D" id="3.90.650.10">
    <property type="entry name" value="PurM-like C-terminal domain"/>
    <property type="match status" value="1"/>
</dbReference>
<dbReference type="PANTHER" id="PTHR10256:SF0">
    <property type="entry name" value="INACTIVE SELENIDE, WATER DIKINASE-LIKE PROTEIN-RELATED"/>
    <property type="match status" value="1"/>
</dbReference>
<dbReference type="InterPro" id="IPR004536">
    <property type="entry name" value="SPS/SelD"/>
</dbReference>
<gene>
    <name evidence="3" type="ORF">FF38_01672</name>
</gene>
<dbReference type="Proteomes" id="UP000037069">
    <property type="component" value="Unassembled WGS sequence"/>
</dbReference>
<dbReference type="STRING" id="7375.A0A0L0C448"/>
<evidence type="ECO:0000256" key="2">
    <source>
        <dbReference type="ARBA" id="ARBA00022840"/>
    </source>
</evidence>
<reference evidence="3 4" key="1">
    <citation type="journal article" date="2015" name="Nat. Commun.">
        <title>Lucilia cuprina genome unlocks parasitic fly biology to underpin future interventions.</title>
        <authorList>
            <person name="Anstead C.A."/>
            <person name="Korhonen P.K."/>
            <person name="Young N.D."/>
            <person name="Hall R.S."/>
            <person name="Jex A.R."/>
            <person name="Murali S.C."/>
            <person name="Hughes D.S."/>
            <person name="Lee S.F."/>
            <person name="Perry T."/>
            <person name="Stroehlein A.J."/>
            <person name="Ansell B.R."/>
            <person name="Breugelmans B."/>
            <person name="Hofmann A."/>
            <person name="Qu J."/>
            <person name="Dugan S."/>
            <person name="Lee S.L."/>
            <person name="Chao H."/>
            <person name="Dinh H."/>
            <person name="Han Y."/>
            <person name="Doddapaneni H.V."/>
            <person name="Worley K.C."/>
            <person name="Muzny D.M."/>
            <person name="Ioannidis P."/>
            <person name="Waterhouse R.M."/>
            <person name="Zdobnov E.M."/>
            <person name="James P.J."/>
            <person name="Bagnall N.H."/>
            <person name="Kotze A.C."/>
            <person name="Gibbs R.A."/>
            <person name="Richards S."/>
            <person name="Batterham P."/>
            <person name="Gasser R.B."/>
        </authorList>
    </citation>
    <scope>NUCLEOTIDE SEQUENCE [LARGE SCALE GENOMIC DNA]</scope>
    <source>
        <strain evidence="3 4">LS</strain>
        <tissue evidence="3">Full body</tissue>
    </source>
</reference>
<proteinExistence type="predicted"/>
<accession>A0A0L0C448</accession>
<protein>
    <submittedName>
        <fullName evidence="3">Uncharacterized protein</fullName>
    </submittedName>
</protein>
<keyword evidence="1" id="KW-0547">Nucleotide-binding</keyword>
<dbReference type="GO" id="GO:0004756">
    <property type="term" value="F:selenide, water dikinase activity"/>
    <property type="evidence" value="ECO:0007669"/>
    <property type="project" value="TreeGrafter"/>
</dbReference>
<dbReference type="SUPFAM" id="SSF56042">
    <property type="entry name" value="PurM C-terminal domain-like"/>
    <property type="match status" value="1"/>
</dbReference>
<organism evidence="3 4">
    <name type="scientific">Lucilia cuprina</name>
    <name type="common">Green bottle fly</name>
    <name type="synonym">Australian sheep blowfly</name>
    <dbReference type="NCBI Taxonomy" id="7375"/>
    <lineage>
        <taxon>Eukaryota</taxon>
        <taxon>Metazoa</taxon>
        <taxon>Ecdysozoa</taxon>
        <taxon>Arthropoda</taxon>
        <taxon>Hexapoda</taxon>
        <taxon>Insecta</taxon>
        <taxon>Pterygota</taxon>
        <taxon>Neoptera</taxon>
        <taxon>Endopterygota</taxon>
        <taxon>Diptera</taxon>
        <taxon>Brachycera</taxon>
        <taxon>Muscomorpha</taxon>
        <taxon>Oestroidea</taxon>
        <taxon>Calliphoridae</taxon>
        <taxon>Luciliinae</taxon>
        <taxon>Lucilia</taxon>
    </lineage>
</organism>
<evidence type="ECO:0000313" key="3">
    <source>
        <dbReference type="EMBL" id="KNC26249.1"/>
    </source>
</evidence>
<comment type="caution">
    <text evidence="3">The sequence shown here is derived from an EMBL/GenBank/DDBJ whole genome shotgun (WGS) entry which is preliminary data.</text>
</comment>
<dbReference type="EMBL" id="JRES01000998">
    <property type="protein sequence ID" value="KNC26249.1"/>
    <property type="molecule type" value="Genomic_DNA"/>
</dbReference>